<dbReference type="InterPro" id="IPR052348">
    <property type="entry name" value="Metallopeptidase_M50B"/>
</dbReference>
<evidence type="ECO:0000256" key="10">
    <source>
        <dbReference type="ARBA" id="ARBA00022989"/>
    </source>
</evidence>
<evidence type="ECO:0000313" key="15">
    <source>
        <dbReference type="EMBL" id="PWR24855.1"/>
    </source>
</evidence>
<dbReference type="GO" id="GO:0005886">
    <property type="term" value="C:plasma membrane"/>
    <property type="evidence" value="ECO:0007669"/>
    <property type="project" value="UniProtKB-SubCell"/>
</dbReference>
<dbReference type="PANTHER" id="PTHR35864:SF1">
    <property type="entry name" value="ZINC METALLOPROTEASE YWHC-RELATED"/>
    <property type="match status" value="1"/>
</dbReference>
<feature type="transmembrane region" description="Helical" evidence="13">
    <location>
        <begin position="95"/>
        <end position="116"/>
    </location>
</feature>
<evidence type="ECO:0000256" key="3">
    <source>
        <dbReference type="ARBA" id="ARBA00007931"/>
    </source>
</evidence>
<feature type="transmembrane region" description="Helical" evidence="13">
    <location>
        <begin position="128"/>
        <end position="150"/>
    </location>
</feature>
<evidence type="ECO:0000256" key="5">
    <source>
        <dbReference type="ARBA" id="ARBA00022670"/>
    </source>
</evidence>
<gene>
    <name evidence="15" type="ORF">DKG74_03515</name>
</gene>
<accession>A0A317EI04</accession>
<organism evidence="15 16">
    <name type="scientific">Zavarzinia aquatilis</name>
    <dbReference type="NCBI Taxonomy" id="2211142"/>
    <lineage>
        <taxon>Bacteria</taxon>
        <taxon>Pseudomonadati</taxon>
        <taxon>Pseudomonadota</taxon>
        <taxon>Alphaproteobacteria</taxon>
        <taxon>Rhodospirillales</taxon>
        <taxon>Zavarziniaceae</taxon>
        <taxon>Zavarzinia</taxon>
    </lineage>
</organism>
<evidence type="ECO:0000256" key="6">
    <source>
        <dbReference type="ARBA" id="ARBA00022692"/>
    </source>
</evidence>
<keyword evidence="4" id="KW-1003">Cell membrane</keyword>
<evidence type="ECO:0000313" key="16">
    <source>
        <dbReference type="Proteomes" id="UP000245461"/>
    </source>
</evidence>
<comment type="similarity">
    <text evidence="3">Belongs to the peptidase M50B family.</text>
</comment>
<comment type="subcellular location">
    <subcellularLocation>
        <location evidence="2">Cell membrane</location>
        <topology evidence="2">Multi-pass membrane protein</topology>
    </subcellularLocation>
</comment>
<keyword evidence="8" id="KW-0378">Hydrolase</keyword>
<evidence type="ECO:0000256" key="11">
    <source>
        <dbReference type="ARBA" id="ARBA00023049"/>
    </source>
</evidence>
<dbReference type="AlphaFoldDB" id="A0A317EI04"/>
<dbReference type="OrthoDB" id="9800627at2"/>
<dbReference type="InterPro" id="IPR044537">
    <property type="entry name" value="Rip2-like"/>
</dbReference>
<dbReference type="GO" id="GO:0006508">
    <property type="term" value="P:proteolysis"/>
    <property type="evidence" value="ECO:0007669"/>
    <property type="project" value="UniProtKB-KW"/>
</dbReference>
<keyword evidence="6 13" id="KW-0812">Transmembrane</keyword>
<evidence type="ECO:0000256" key="9">
    <source>
        <dbReference type="ARBA" id="ARBA00022833"/>
    </source>
</evidence>
<evidence type="ECO:0000256" key="1">
    <source>
        <dbReference type="ARBA" id="ARBA00001947"/>
    </source>
</evidence>
<reference evidence="15 16" key="1">
    <citation type="submission" date="2018-05" db="EMBL/GenBank/DDBJ databases">
        <title>Zavarzinia sp. HR-AS.</title>
        <authorList>
            <person name="Lee Y."/>
            <person name="Jeon C.O."/>
        </authorList>
    </citation>
    <scope>NUCLEOTIDE SEQUENCE [LARGE SCALE GENOMIC DNA]</scope>
    <source>
        <strain evidence="15 16">HR-AS</strain>
    </source>
</reference>
<evidence type="ECO:0000256" key="13">
    <source>
        <dbReference type="SAM" id="Phobius"/>
    </source>
</evidence>
<proteinExistence type="inferred from homology"/>
<comment type="caution">
    <text evidence="15">The sequence shown here is derived from an EMBL/GenBank/DDBJ whole genome shotgun (WGS) entry which is preliminary data.</text>
</comment>
<feature type="transmembrane region" description="Helical" evidence="13">
    <location>
        <begin position="53"/>
        <end position="74"/>
    </location>
</feature>
<keyword evidence="10 13" id="KW-1133">Transmembrane helix</keyword>
<keyword evidence="11" id="KW-0482">Metalloprotease</keyword>
<keyword evidence="5 15" id="KW-0645">Protease</keyword>
<evidence type="ECO:0000256" key="8">
    <source>
        <dbReference type="ARBA" id="ARBA00022801"/>
    </source>
</evidence>
<dbReference type="Pfam" id="PF02163">
    <property type="entry name" value="Peptidase_M50"/>
    <property type="match status" value="1"/>
</dbReference>
<dbReference type="CDD" id="cd06158">
    <property type="entry name" value="S2P-M50_like_1"/>
    <property type="match status" value="1"/>
</dbReference>
<feature type="domain" description="Peptidase M50" evidence="14">
    <location>
        <begin position="138"/>
        <end position="187"/>
    </location>
</feature>
<evidence type="ECO:0000256" key="2">
    <source>
        <dbReference type="ARBA" id="ARBA00004651"/>
    </source>
</evidence>
<feature type="transmembrane region" description="Helical" evidence="13">
    <location>
        <begin position="179"/>
        <end position="199"/>
    </location>
</feature>
<keyword evidence="9" id="KW-0862">Zinc</keyword>
<dbReference type="Proteomes" id="UP000245461">
    <property type="component" value="Unassembled WGS sequence"/>
</dbReference>
<evidence type="ECO:0000256" key="7">
    <source>
        <dbReference type="ARBA" id="ARBA00022723"/>
    </source>
</evidence>
<dbReference type="GO" id="GO:0008237">
    <property type="term" value="F:metallopeptidase activity"/>
    <property type="evidence" value="ECO:0007669"/>
    <property type="project" value="UniProtKB-KW"/>
</dbReference>
<evidence type="ECO:0000256" key="4">
    <source>
        <dbReference type="ARBA" id="ARBA00022475"/>
    </source>
</evidence>
<keyword evidence="16" id="KW-1185">Reference proteome</keyword>
<dbReference type="EMBL" id="QGLE01000002">
    <property type="protein sequence ID" value="PWR24855.1"/>
    <property type="molecule type" value="Genomic_DNA"/>
</dbReference>
<evidence type="ECO:0000256" key="12">
    <source>
        <dbReference type="ARBA" id="ARBA00023136"/>
    </source>
</evidence>
<dbReference type="InterPro" id="IPR008915">
    <property type="entry name" value="Peptidase_M50"/>
</dbReference>
<comment type="cofactor">
    <cofactor evidence="1">
        <name>Zn(2+)</name>
        <dbReference type="ChEBI" id="CHEBI:29105"/>
    </cofactor>
</comment>
<keyword evidence="7" id="KW-0479">Metal-binding</keyword>
<dbReference type="GO" id="GO:0046872">
    <property type="term" value="F:metal ion binding"/>
    <property type="evidence" value="ECO:0007669"/>
    <property type="project" value="UniProtKB-KW"/>
</dbReference>
<dbReference type="PANTHER" id="PTHR35864">
    <property type="entry name" value="ZINC METALLOPROTEASE MJ0611-RELATED"/>
    <property type="match status" value="1"/>
</dbReference>
<protein>
    <submittedName>
        <fullName evidence="15">Site-2 protease family protein</fullName>
    </submittedName>
</protein>
<keyword evidence="12 13" id="KW-0472">Membrane</keyword>
<sequence length="229" mass="24655">MSLPQFLQQLSVWALPIVFAITLHEAAHGYVADKLGDPTARLLGRISLNPIRHIDPLGTVLLPLLLLMTAGFAFGYAKPVPVNFRNLRRPRRDSVLVAAAGPGANVLMALVAALLLHAVPYLPEQAAIWLGANCINAIKINVILGVFNMIPLPPLDGGRVAVGLLPRVLAYPLARVEPYGMLIVFGAVFLLPMIAGQFGLDFNPVFQVLGPVMNGVIELLLWLTRAPLS</sequence>
<evidence type="ECO:0000259" key="14">
    <source>
        <dbReference type="Pfam" id="PF02163"/>
    </source>
</evidence>
<name>A0A317EI04_9PROT</name>